<reference evidence="1" key="1">
    <citation type="submission" date="2020-07" db="EMBL/GenBank/DDBJ databases">
        <title>Multicomponent nature underlies the extraordinary mechanical properties of spider dragline silk.</title>
        <authorList>
            <person name="Kono N."/>
            <person name="Nakamura H."/>
            <person name="Mori M."/>
            <person name="Yoshida Y."/>
            <person name="Ohtoshi R."/>
            <person name="Malay A.D."/>
            <person name="Moran D.A.P."/>
            <person name="Tomita M."/>
            <person name="Numata K."/>
            <person name="Arakawa K."/>
        </authorList>
    </citation>
    <scope>NUCLEOTIDE SEQUENCE</scope>
</reference>
<evidence type="ECO:0000313" key="1">
    <source>
        <dbReference type="EMBL" id="GFQ64721.1"/>
    </source>
</evidence>
<dbReference type="Proteomes" id="UP000887116">
    <property type="component" value="Unassembled WGS sequence"/>
</dbReference>
<proteinExistence type="predicted"/>
<accession>A0A8X6EYS8</accession>
<sequence length="163" mass="18061">MLIGADIAGKLFTGRLTNLKENLPWLYGHPTLQDDKTGKAFSRLQDNCSVNLQEILVYQNKSKQDLQKRFKVEYFGLILLLLLNDSSSSNIFPLLDSPAAVYLPGSETAVPISPMTPVVFSTVRLPGENRSPVRARAVINGRDETSPNVSSSVNLTILYQPFH</sequence>
<protein>
    <submittedName>
        <fullName evidence="1">Uncharacterized protein</fullName>
    </submittedName>
</protein>
<dbReference type="AlphaFoldDB" id="A0A8X6EYS8"/>
<organism evidence="1 2">
    <name type="scientific">Trichonephila clavata</name>
    <name type="common">Joro spider</name>
    <name type="synonym">Nephila clavata</name>
    <dbReference type="NCBI Taxonomy" id="2740835"/>
    <lineage>
        <taxon>Eukaryota</taxon>
        <taxon>Metazoa</taxon>
        <taxon>Ecdysozoa</taxon>
        <taxon>Arthropoda</taxon>
        <taxon>Chelicerata</taxon>
        <taxon>Arachnida</taxon>
        <taxon>Araneae</taxon>
        <taxon>Araneomorphae</taxon>
        <taxon>Entelegynae</taxon>
        <taxon>Araneoidea</taxon>
        <taxon>Nephilidae</taxon>
        <taxon>Trichonephila</taxon>
    </lineage>
</organism>
<gene>
    <name evidence="1" type="ORF">TNCT_11341</name>
</gene>
<name>A0A8X6EYS8_TRICU</name>
<evidence type="ECO:0000313" key="2">
    <source>
        <dbReference type="Proteomes" id="UP000887116"/>
    </source>
</evidence>
<comment type="caution">
    <text evidence="1">The sequence shown here is derived from an EMBL/GenBank/DDBJ whole genome shotgun (WGS) entry which is preliminary data.</text>
</comment>
<keyword evidence="2" id="KW-1185">Reference proteome</keyword>
<dbReference type="OrthoDB" id="6463579at2759"/>
<dbReference type="EMBL" id="BMAO01020050">
    <property type="protein sequence ID" value="GFQ64721.1"/>
    <property type="molecule type" value="Genomic_DNA"/>
</dbReference>